<dbReference type="OrthoDB" id="9773549at2"/>
<dbReference type="InterPro" id="IPR000073">
    <property type="entry name" value="AB_hydrolase_1"/>
</dbReference>
<dbReference type="RefSeq" id="WP_067793141.1">
    <property type="nucleotide sequence ID" value="NZ_JAMTCV010000016.1"/>
</dbReference>
<dbReference type="STRING" id="1379680.GCA_001612615_06745"/>
<proteinExistence type="predicted"/>
<dbReference type="AlphaFoldDB" id="A0A285LY03"/>
<dbReference type="EMBL" id="OBEG01000010">
    <property type="protein sequence ID" value="SNY89802.1"/>
    <property type="molecule type" value="Genomic_DNA"/>
</dbReference>
<protein>
    <submittedName>
        <fullName evidence="2">Pimeloyl-ACP methyl ester carboxylesterase</fullName>
    </submittedName>
</protein>
<dbReference type="InterPro" id="IPR052897">
    <property type="entry name" value="Sec-Metab_Biosynth_Hydrolase"/>
</dbReference>
<dbReference type="Gene3D" id="3.40.50.1820">
    <property type="entry name" value="alpha/beta hydrolase"/>
    <property type="match status" value="1"/>
</dbReference>
<evidence type="ECO:0000259" key="1">
    <source>
        <dbReference type="Pfam" id="PF12697"/>
    </source>
</evidence>
<feature type="domain" description="AB hydrolase-1" evidence="1">
    <location>
        <begin position="5"/>
        <end position="227"/>
    </location>
</feature>
<dbReference type="InterPro" id="IPR029058">
    <property type="entry name" value="AB_hydrolase_fold"/>
</dbReference>
<sequence>MSTPILLVPGFWLGAWAWDEVAEDLRGRGFDVRALTLPGLDPDDEDRLAATIEEQAGAILAAIDPAESAVLVSHSGAAAPGYLATDVAPERFQHAVYVDCAPVPDGFVLNDSLGAAREYPLPSWEQLAEEGDSLVGLDKAQLARFRERAVSEPASIAGAPLRLSDSPARLAVPTTVVCTSITAELVRQLSTSGEAPVFSEIARFDATLIDLPTGHWPMWSKPMELAQIIAEAASESAKN</sequence>
<organism evidence="2 3">
    <name type="scientific">Nocardia amikacinitolerans</name>
    <dbReference type="NCBI Taxonomy" id="756689"/>
    <lineage>
        <taxon>Bacteria</taxon>
        <taxon>Bacillati</taxon>
        <taxon>Actinomycetota</taxon>
        <taxon>Actinomycetes</taxon>
        <taxon>Mycobacteriales</taxon>
        <taxon>Nocardiaceae</taxon>
        <taxon>Nocardia</taxon>
    </lineage>
</organism>
<keyword evidence="3" id="KW-1185">Reference proteome</keyword>
<accession>A0A285LY03</accession>
<gene>
    <name evidence="2" type="ORF">SAMN04244553_0118</name>
</gene>
<name>A0A285LY03_9NOCA</name>
<dbReference type="PANTHER" id="PTHR37017">
    <property type="entry name" value="AB HYDROLASE-1 DOMAIN-CONTAINING PROTEIN-RELATED"/>
    <property type="match status" value="1"/>
</dbReference>
<dbReference type="Proteomes" id="UP000219565">
    <property type="component" value="Unassembled WGS sequence"/>
</dbReference>
<evidence type="ECO:0000313" key="2">
    <source>
        <dbReference type="EMBL" id="SNY89802.1"/>
    </source>
</evidence>
<dbReference type="Pfam" id="PF12697">
    <property type="entry name" value="Abhydrolase_6"/>
    <property type="match status" value="1"/>
</dbReference>
<dbReference type="GO" id="GO:0003824">
    <property type="term" value="F:catalytic activity"/>
    <property type="evidence" value="ECO:0007669"/>
    <property type="project" value="UniProtKB-ARBA"/>
</dbReference>
<dbReference type="PANTHER" id="PTHR37017:SF3">
    <property type="entry name" value="AB HYDROLASE-1 DOMAIN-CONTAINING PROTEIN"/>
    <property type="match status" value="1"/>
</dbReference>
<dbReference type="SUPFAM" id="SSF53474">
    <property type="entry name" value="alpha/beta-Hydrolases"/>
    <property type="match status" value="1"/>
</dbReference>
<evidence type="ECO:0000313" key="3">
    <source>
        <dbReference type="Proteomes" id="UP000219565"/>
    </source>
</evidence>
<reference evidence="2 3" key="1">
    <citation type="submission" date="2017-09" db="EMBL/GenBank/DDBJ databases">
        <authorList>
            <person name="Ehlers B."/>
            <person name="Leendertz F.H."/>
        </authorList>
    </citation>
    <scope>NUCLEOTIDE SEQUENCE [LARGE SCALE GENOMIC DNA]</scope>
    <source>
        <strain evidence="2 3">DSM 45537</strain>
    </source>
</reference>